<feature type="domain" description="BAAT/Acyl-CoA thioester hydrolase C-terminal" evidence="2">
    <location>
        <begin position="93"/>
        <end position="235"/>
    </location>
</feature>
<dbReference type="EMBL" id="SJKC01000001">
    <property type="protein sequence ID" value="TCC41574.1"/>
    <property type="molecule type" value="Genomic_DNA"/>
</dbReference>
<dbReference type="InterPro" id="IPR014940">
    <property type="entry name" value="BAAT_C"/>
</dbReference>
<dbReference type="Pfam" id="PF08840">
    <property type="entry name" value="BAAT_C"/>
    <property type="match status" value="1"/>
</dbReference>
<sequence length="277" mass="30347">MGPGRHDEPRRRSQARDGHHRLHGSQGVPAGRGRRRLSTGVLLLHGSSGTPDLERARLLEAEGYDVLAPRWFDETISEIPLESFPVAELAERNDRVAVVGVSRGAEAALLLGAYDDRVDAVVGLSPTAYMWAWIADGRQSPAWTWRGEALPFVPFDLDWQPADDPPSYVGLYRQSLIKAADRAEAARIPVERFAGDLLLAAGEDDRVWPSAEFARRIAAVRPERTEVLISTPAGHRPVFPGEQPKSGGQVMARGGSDEGDRALGRLVWPHLLHTLEG</sequence>
<dbReference type="Proteomes" id="UP000292385">
    <property type="component" value="Unassembled WGS sequence"/>
</dbReference>
<gene>
    <name evidence="3" type="ORF">E0H58_29760</name>
    <name evidence="4" type="ORF">E0H92_07955</name>
</gene>
<dbReference type="InterPro" id="IPR029058">
    <property type="entry name" value="AB_hydrolase_fold"/>
</dbReference>
<proteinExistence type="predicted"/>
<dbReference type="Proteomes" id="UP000294225">
    <property type="component" value="Unassembled WGS sequence"/>
</dbReference>
<evidence type="ECO:0000313" key="3">
    <source>
        <dbReference type="EMBL" id="TCC20304.1"/>
    </source>
</evidence>
<comment type="caution">
    <text evidence="4">The sequence shown here is derived from an EMBL/GenBank/DDBJ whole genome shotgun (WGS) entry which is preliminary data.</text>
</comment>
<evidence type="ECO:0000313" key="4">
    <source>
        <dbReference type="EMBL" id="TCC41574.1"/>
    </source>
</evidence>
<evidence type="ECO:0000256" key="1">
    <source>
        <dbReference type="SAM" id="MobiDB-lite"/>
    </source>
</evidence>
<protein>
    <submittedName>
        <fullName evidence="4">Acyl-CoA thioesterase</fullName>
    </submittedName>
</protein>
<reference evidence="5 6" key="1">
    <citation type="submission" date="2019-02" db="EMBL/GenBank/DDBJ databases">
        <title>Kribbella capetownensis sp. nov. and Kribbella speibonae sp. nov., isolated from soil.</title>
        <authorList>
            <person name="Curtis S.M."/>
            <person name="Norton I."/>
            <person name="Everest G.J."/>
            <person name="Meyers P.R."/>
        </authorList>
    </citation>
    <scope>NUCLEOTIDE SEQUENCE [LARGE SCALE GENOMIC DNA]</scope>
    <source>
        <strain evidence="3 5">SK5</strain>
        <strain evidence="4 6">YM55</strain>
    </source>
</reference>
<dbReference type="EMBL" id="SJJY01000007">
    <property type="protein sequence ID" value="TCC20304.1"/>
    <property type="molecule type" value="Genomic_DNA"/>
</dbReference>
<feature type="region of interest" description="Disordered" evidence="1">
    <location>
        <begin position="1"/>
        <end position="33"/>
    </location>
</feature>
<accession>A0A4R0J8F7</accession>
<name>A0A4R0J8F7_9ACTN</name>
<feature type="region of interest" description="Disordered" evidence="1">
    <location>
        <begin position="233"/>
        <end position="256"/>
    </location>
</feature>
<dbReference type="AlphaFoldDB" id="A0A4R0J8F7"/>
<evidence type="ECO:0000313" key="6">
    <source>
        <dbReference type="Proteomes" id="UP000294225"/>
    </source>
</evidence>
<evidence type="ECO:0000259" key="2">
    <source>
        <dbReference type="Pfam" id="PF08840"/>
    </source>
</evidence>
<keyword evidence="5" id="KW-1185">Reference proteome</keyword>
<organism evidence="4 6">
    <name type="scientific">Kribbella speibonae</name>
    <dbReference type="NCBI Taxonomy" id="1572660"/>
    <lineage>
        <taxon>Bacteria</taxon>
        <taxon>Bacillati</taxon>
        <taxon>Actinomycetota</taxon>
        <taxon>Actinomycetes</taxon>
        <taxon>Propionibacteriales</taxon>
        <taxon>Kribbellaceae</taxon>
        <taxon>Kribbella</taxon>
    </lineage>
</organism>
<feature type="compositionally biased region" description="Basic and acidic residues" evidence="1">
    <location>
        <begin position="1"/>
        <end position="17"/>
    </location>
</feature>
<dbReference type="Gene3D" id="3.40.50.1820">
    <property type="entry name" value="alpha/beta hydrolase"/>
    <property type="match status" value="1"/>
</dbReference>
<dbReference type="SUPFAM" id="SSF53474">
    <property type="entry name" value="alpha/beta-Hydrolases"/>
    <property type="match status" value="1"/>
</dbReference>
<evidence type="ECO:0000313" key="5">
    <source>
        <dbReference type="Proteomes" id="UP000292385"/>
    </source>
</evidence>